<name>A0A085MLP6_9BILA</name>
<sequence>MEVDFYPVVKFKLLLVTVSRWLLGRRIREKRQEASRFGIGKQKIDLFFDRRIKGRHQKANGFCNAKTADCYCLTVGYNATMKWLKRPCPCSPLSRISSEKCLDSFDPCRPDNVSLDRRTQRSGQRRQ</sequence>
<protein>
    <submittedName>
        <fullName evidence="1">Uncharacterized protein</fullName>
    </submittedName>
</protein>
<dbReference type="AlphaFoldDB" id="A0A085MLP6"/>
<dbReference type="Proteomes" id="UP000030764">
    <property type="component" value="Unassembled WGS sequence"/>
</dbReference>
<evidence type="ECO:0000313" key="2">
    <source>
        <dbReference type="Proteomes" id="UP000030764"/>
    </source>
</evidence>
<accession>A0A085MLP6</accession>
<organism evidence="1 2">
    <name type="scientific">Trichuris suis</name>
    <name type="common">pig whipworm</name>
    <dbReference type="NCBI Taxonomy" id="68888"/>
    <lineage>
        <taxon>Eukaryota</taxon>
        <taxon>Metazoa</taxon>
        <taxon>Ecdysozoa</taxon>
        <taxon>Nematoda</taxon>
        <taxon>Enoplea</taxon>
        <taxon>Dorylaimia</taxon>
        <taxon>Trichinellida</taxon>
        <taxon>Trichuridae</taxon>
        <taxon>Trichuris</taxon>
    </lineage>
</organism>
<reference evidence="1 2" key="1">
    <citation type="journal article" date="2014" name="Nat. Genet.">
        <title>Genome and transcriptome of the porcine whipworm Trichuris suis.</title>
        <authorList>
            <person name="Jex A.R."/>
            <person name="Nejsum P."/>
            <person name="Schwarz E.M."/>
            <person name="Hu L."/>
            <person name="Young N.D."/>
            <person name="Hall R.S."/>
            <person name="Korhonen P.K."/>
            <person name="Liao S."/>
            <person name="Thamsborg S."/>
            <person name="Xia J."/>
            <person name="Xu P."/>
            <person name="Wang S."/>
            <person name="Scheerlinck J.P."/>
            <person name="Hofmann A."/>
            <person name="Sternberg P.W."/>
            <person name="Wang J."/>
            <person name="Gasser R.B."/>
        </authorList>
    </citation>
    <scope>NUCLEOTIDE SEQUENCE [LARGE SCALE GENOMIC DNA]</scope>
    <source>
        <strain evidence="1">DCEP-RM93M</strain>
    </source>
</reference>
<proteinExistence type="predicted"/>
<dbReference type="EMBL" id="KL363185">
    <property type="protein sequence ID" value="KFD58142.1"/>
    <property type="molecule type" value="Genomic_DNA"/>
</dbReference>
<gene>
    <name evidence="1" type="ORF">M513_00905</name>
</gene>
<evidence type="ECO:0000313" key="1">
    <source>
        <dbReference type="EMBL" id="KFD58142.1"/>
    </source>
</evidence>
<keyword evidence="2" id="KW-1185">Reference proteome</keyword>